<organism evidence="1 2">
    <name type="scientific">Siccirubricoccus deserti</name>
    <dbReference type="NCBI Taxonomy" id="2013562"/>
    <lineage>
        <taxon>Bacteria</taxon>
        <taxon>Pseudomonadati</taxon>
        <taxon>Pseudomonadota</taxon>
        <taxon>Alphaproteobacteria</taxon>
        <taxon>Acetobacterales</taxon>
        <taxon>Roseomonadaceae</taxon>
        <taxon>Siccirubricoccus</taxon>
    </lineage>
</organism>
<protein>
    <submittedName>
        <fullName evidence="1">IS66 family insertion sequence element accessory protein TnpB</fullName>
    </submittedName>
</protein>
<dbReference type="PANTHER" id="PTHR36455">
    <property type="match status" value="1"/>
</dbReference>
<dbReference type="NCBIfam" id="NF033819">
    <property type="entry name" value="IS66_TnpB"/>
    <property type="match status" value="1"/>
</dbReference>
<evidence type="ECO:0000313" key="2">
    <source>
        <dbReference type="Proteomes" id="UP000600101"/>
    </source>
</evidence>
<dbReference type="AlphaFoldDB" id="A0A9X0R3C1"/>
<dbReference type="RefSeq" id="WP_186773450.1">
    <property type="nucleotide sequence ID" value="NZ_JACOMF010000073.1"/>
</dbReference>
<sequence>MIPTPSGVRVWLAVGHTDMRRGMNSLALQVQQTLGRDPHCGDLYVFRGRRADLVKIIWHDGIGMSLYAKRLERGRFIWPSPADGCLQISGSQLAYMLDGIDWRNPQRTFRPELAG</sequence>
<keyword evidence="2" id="KW-1185">Reference proteome</keyword>
<evidence type="ECO:0000313" key="1">
    <source>
        <dbReference type="EMBL" id="MBC4018709.1"/>
    </source>
</evidence>
<dbReference type="Proteomes" id="UP000600101">
    <property type="component" value="Unassembled WGS sequence"/>
</dbReference>
<proteinExistence type="predicted"/>
<dbReference type="EMBL" id="JACOMF010000073">
    <property type="protein sequence ID" value="MBC4018709.1"/>
    <property type="molecule type" value="Genomic_DNA"/>
</dbReference>
<name>A0A9X0R3C1_9PROT</name>
<reference evidence="1" key="1">
    <citation type="submission" date="2020-08" db="EMBL/GenBank/DDBJ databases">
        <authorList>
            <person name="Hu Y."/>
            <person name="Nguyen S.V."/>
            <person name="Li F."/>
            <person name="Fanning S."/>
        </authorList>
    </citation>
    <scope>NUCLEOTIDE SEQUENCE</scope>
    <source>
        <strain evidence="1">SYSU D8009</strain>
    </source>
</reference>
<dbReference type="PANTHER" id="PTHR36455:SF1">
    <property type="entry name" value="BLR8292 PROTEIN"/>
    <property type="match status" value="1"/>
</dbReference>
<gene>
    <name evidence="1" type="primary">tnpB</name>
    <name evidence="1" type="ORF">H7965_25960</name>
</gene>
<accession>A0A9X0R3C1</accession>
<dbReference type="Pfam" id="PF05717">
    <property type="entry name" value="TnpB_IS66"/>
    <property type="match status" value="1"/>
</dbReference>
<comment type="caution">
    <text evidence="1">The sequence shown here is derived from an EMBL/GenBank/DDBJ whole genome shotgun (WGS) entry which is preliminary data.</text>
</comment>
<dbReference type="InterPro" id="IPR008878">
    <property type="entry name" value="Transposase_IS66_Orf2"/>
</dbReference>